<evidence type="ECO:0000313" key="2">
    <source>
        <dbReference type="EMBL" id="KJZ13383.1"/>
    </source>
</evidence>
<dbReference type="OrthoDB" id="6311972at2"/>
<evidence type="ECO:0000256" key="1">
    <source>
        <dbReference type="SAM" id="SignalP"/>
    </source>
</evidence>
<dbReference type="Pfam" id="PF03923">
    <property type="entry name" value="Lipoprotein_16"/>
    <property type="match status" value="1"/>
</dbReference>
<gene>
    <name evidence="2" type="ORF">TW77_00345</name>
</gene>
<reference evidence="2 3" key="1">
    <citation type="journal article" date="2015" name="BMC Genomics">
        <title>Genome mining reveals unlocked bioactive potential of marine Gram-negative bacteria.</title>
        <authorList>
            <person name="Machado H."/>
            <person name="Sonnenschein E.C."/>
            <person name="Melchiorsen J."/>
            <person name="Gram L."/>
        </authorList>
    </citation>
    <scope>NUCLEOTIDE SEQUENCE [LARGE SCALE GENOMIC DNA]</scope>
    <source>
        <strain evidence="2 3">S2471</strain>
    </source>
</reference>
<dbReference type="PATRIC" id="fig|43658.5.peg.69"/>
<dbReference type="AlphaFoldDB" id="A0A0F4R081"/>
<keyword evidence="1" id="KW-0732">Signal</keyword>
<dbReference type="RefSeq" id="WP_046002974.1">
    <property type="nucleotide sequence ID" value="NZ_JXYA01000001.1"/>
</dbReference>
<feature type="signal peptide" evidence="1">
    <location>
        <begin position="1"/>
        <end position="18"/>
    </location>
</feature>
<dbReference type="EMBL" id="JXYA01000001">
    <property type="protein sequence ID" value="KJZ13383.1"/>
    <property type="molecule type" value="Genomic_DNA"/>
</dbReference>
<name>A0A0F4R081_9GAMM</name>
<evidence type="ECO:0008006" key="4">
    <source>
        <dbReference type="Google" id="ProtNLM"/>
    </source>
</evidence>
<protein>
    <recommendedName>
        <fullName evidence="4">Lipoprotein</fullName>
    </recommendedName>
</protein>
<organism evidence="2 3">
    <name type="scientific">Pseudoalteromonas rubra</name>
    <dbReference type="NCBI Taxonomy" id="43658"/>
    <lineage>
        <taxon>Bacteria</taxon>
        <taxon>Pseudomonadati</taxon>
        <taxon>Pseudomonadota</taxon>
        <taxon>Gammaproteobacteria</taxon>
        <taxon>Alteromonadales</taxon>
        <taxon>Pseudoalteromonadaceae</taxon>
        <taxon>Pseudoalteromonas</taxon>
    </lineage>
</organism>
<accession>A0A0F4R081</accession>
<sequence length="187" mass="20447">MRLAFSACLFGTALSLLAGCSTAPKTVILSPSYQGGNISQLSDTLAIKVVDNRTTKFTIKVLEQEPAVYLPNADLPVTLTGLLAQALEANGATLAQHSDTQLTLRIRTFIAKVDESLSRHESTARAEFVVEVAKGQRTFSKPFNGEAQFSKPLKHDQSQVEGQLNRLAEQVITRMLSDKELIDFLQQ</sequence>
<keyword evidence="3" id="KW-1185">Reference proteome</keyword>
<feature type="chain" id="PRO_5002476361" description="Lipoprotein" evidence="1">
    <location>
        <begin position="19"/>
        <end position="187"/>
    </location>
</feature>
<comment type="caution">
    <text evidence="2">The sequence shown here is derived from an EMBL/GenBank/DDBJ whole genome shotgun (WGS) entry which is preliminary data.</text>
</comment>
<evidence type="ECO:0000313" key="3">
    <source>
        <dbReference type="Proteomes" id="UP000033452"/>
    </source>
</evidence>
<proteinExistence type="predicted"/>
<dbReference type="Proteomes" id="UP000033452">
    <property type="component" value="Unassembled WGS sequence"/>
</dbReference>
<dbReference type="InterPro" id="IPR005619">
    <property type="entry name" value="Uncharacterised_YajG"/>
</dbReference>
<dbReference type="PROSITE" id="PS51257">
    <property type="entry name" value="PROKAR_LIPOPROTEIN"/>
    <property type="match status" value="1"/>
</dbReference>